<dbReference type="PANTHER" id="PTHR30614:SF20">
    <property type="entry name" value="GLUTAMINE TRANSPORT SYSTEM PERMEASE PROTEIN GLNP"/>
    <property type="match status" value="1"/>
</dbReference>
<dbReference type="Pfam" id="PF00528">
    <property type="entry name" value="BPD_transp_1"/>
    <property type="match status" value="1"/>
</dbReference>
<proteinExistence type="inferred from homology"/>
<evidence type="ECO:0000256" key="2">
    <source>
        <dbReference type="ARBA" id="ARBA00010072"/>
    </source>
</evidence>
<dbReference type="SUPFAM" id="SSF161098">
    <property type="entry name" value="MetI-like"/>
    <property type="match status" value="1"/>
</dbReference>
<keyword evidence="3 9" id="KW-0813">Transport</keyword>
<feature type="transmembrane region" description="Helical" evidence="9">
    <location>
        <begin position="73"/>
        <end position="94"/>
    </location>
</feature>
<dbReference type="InterPro" id="IPR000515">
    <property type="entry name" value="MetI-like"/>
</dbReference>
<evidence type="ECO:0000313" key="12">
    <source>
        <dbReference type="Proteomes" id="UP000229740"/>
    </source>
</evidence>
<keyword evidence="7 9" id="KW-1133">Transmembrane helix</keyword>
<dbReference type="InterPro" id="IPR035906">
    <property type="entry name" value="MetI-like_sf"/>
</dbReference>
<evidence type="ECO:0000256" key="7">
    <source>
        <dbReference type="ARBA" id="ARBA00022989"/>
    </source>
</evidence>
<reference evidence="11 12" key="1">
    <citation type="submission" date="2017-10" db="EMBL/GenBank/DDBJ databases">
        <title>Novel microbial diversity and functional potential in the marine mammal oral microbiome.</title>
        <authorList>
            <person name="Dudek N.K."/>
            <person name="Sun C.L."/>
            <person name="Burstein D."/>
            <person name="Kantor R.S."/>
            <person name="Aliaga Goltsman D.S."/>
            <person name="Bik E.M."/>
            <person name="Thomas B.C."/>
            <person name="Banfield J.F."/>
            <person name="Relman D.A."/>
        </authorList>
    </citation>
    <scope>NUCLEOTIDE SEQUENCE [LARGE SCALE GENOMIC DNA]</scope>
    <source>
        <strain evidence="11">DOLZORAL124_49_17</strain>
    </source>
</reference>
<feature type="transmembrane region" description="Helical" evidence="9">
    <location>
        <begin position="264"/>
        <end position="283"/>
    </location>
</feature>
<evidence type="ECO:0000313" key="11">
    <source>
        <dbReference type="EMBL" id="PID58254.1"/>
    </source>
</evidence>
<sequence length="295" mass="33736">MLRKQTIRIRPLDAVLLVMLAGACVYIGYRITLEMHYKWNWGVIPQYLFRYDAEGKRWVPNLIVQGFLTTIRLSLWSTLFAILLGTVAGIFRLSKSLFKRMLGRTYVELIRNTPPLVLIFIFYFFLGDQIMTFLRVDELVRGSSASTQQILTILCAPPSQVSVFLSAVLTLALYEGAYMTEIIRAGIQSIEKEQWEASYALGLSWWQQMRYVVLPQAIQRILPALAGQFISAIKDSAIVSAISIQELTFQGLELMATTYLTFEVWITIGLLYFLFTGSCSLVVRRLEISLQRRMS</sequence>
<feature type="transmembrane region" description="Helical" evidence="9">
    <location>
        <begin position="12"/>
        <end position="31"/>
    </location>
</feature>
<evidence type="ECO:0000256" key="6">
    <source>
        <dbReference type="ARBA" id="ARBA00022970"/>
    </source>
</evidence>
<comment type="similarity">
    <text evidence="2">Belongs to the binding-protein-dependent transport system permease family. HisMQ subfamily.</text>
</comment>
<feature type="transmembrane region" description="Helical" evidence="9">
    <location>
        <begin position="115"/>
        <end position="134"/>
    </location>
</feature>
<evidence type="ECO:0000256" key="9">
    <source>
        <dbReference type="RuleBase" id="RU363032"/>
    </source>
</evidence>
<dbReference type="CDD" id="cd06261">
    <property type="entry name" value="TM_PBP2"/>
    <property type="match status" value="1"/>
</dbReference>
<evidence type="ECO:0000256" key="1">
    <source>
        <dbReference type="ARBA" id="ARBA00004651"/>
    </source>
</evidence>
<dbReference type="Proteomes" id="UP000229740">
    <property type="component" value="Unassembled WGS sequence"/>
</dbReference>
<keyword evidence="8 9" id="KW-0472">Membrane</keyword>
<evidence type="ECO:0000256" key="8">
    <source>
        <dbReference type="ARBA" id="ARBA00023136"/>
    </source>
</evidence>
<keyword evidence="6" id="KW-0029">Amino-acid transport</keyword>
<dbReference type="PANTHER" id="PTHR30614">
    <property type="entry name" value="MEMBRANE COMPONENT OF AMINO ACID ABC TRANSPORTER"/>
    <property type="match status" value="1"/>
</dbReference>
<keyword evidence="4" id="KW-1003">Cell membrane</keyword>
<name>A0A2G6E889_9BACT</name>
<dbReference type="InterPro" id="IPR043429">
    <property type="entry name" value="ArtM/GltK/GlnP/TcyL/YhdX-like"/>
</dbReference>
<dbReference type="GO" id="GO:0043190">
    <property type="term" value="C:ATP-binding cassette (ABC) transporter complex"/>
    <property type="evidence" value="ECO:0007669"/>
    <property type="project" value="InterPro"/>
</dbReference>
<evidence type="ECO:0000256" key="3">
    <source>
        <dbReference type="ARBA" id="ARBA00022448"/>
    </source>
</evidence>
<comment type="subcellular location">
    <subcellularLocation>
        <location evidence="1 9">Cell membrane</location>
        <topology evidence="1 9">Multi-pass membrane protein</topology>
    </subcellularLocation>
</comment>
<comment type="caution">
    <text evidence="11">The sequence shown here is derived from an EMBL/GenBank/DDBJ whole genome shotgun (WGS) entry which is preliminary data.</text>
</comment>
<dbReference type="Gene3D" id="1.10.3720.10">
    <property type="entry name" value="MetI-like"/>
    <property type="match status" value="1"/>
</dbReference>
<dbReference type="GO" id="GO:0006865">
    <property type="term" value="P:amino acid transport"/>
    <property type="evidence" value="ECO:0007669"/>
    <property type="project" value="UniProtKB-KW"/>
</dbReference>
<evidence type="ECO:0000256" key="5">
    <source>
        <dbReference type="ARBA" id="ARBA00022692"/>
    </source>
</evidence>
<dbReference type="PROSITE" id="PS51257">
    <property type="entry name" value="PROKAR_LIPOPROTEIN"/>
    <property type="match status" value="1"/>
</dbReference>
<dbReference type="InterPro" id="IPR010065">
    <property type="entry name" value="AA_ABC_transptr_permease_3TM"/>
</dbReference>
<dbReference type="AlphaFoldDB" id="A0A2G6E889"/>
<dbReference type="GO" id="GO:0022857">
    <property type="term" value="F:transmembrane transporter activity"/>
    <property type="evidence" value="ECO:0007669"/>
    <property type="project" value="InterPro"/>
</dbReference>
<dbReference type="PROSITE" id="PS50928">
    <property type="entry name" value="ABC_TM1"/>
    <property type="match status" value="1"/>
</dbReference>
<gene>
    <name evidence="11" type="ORF">CSB45_04085</name>
</gene>
<dbReference type="EMBL" id="PDPS01000023">
    <property type="protein sequence ID" value="PID58254.1"/>
    <property type="molecule type" value="Genomic_DNA"/>
</dbReference>
<organism evidence="11 12">
    <name type="scientific">candidate division KSB3 bacterium</name>
    <dbReference type="NCBI Taxonomy" id="2044937"/>
    <lineage>
        <taxon>Bacteria</taxon>
        <taxon>candidate division KSB3</taxon>
    </lineage>
</organism>
<evidence type="ECO:0000256" key="4">
    <source>
        <dbReference type="ARBA" id="ARBA00022475"/>
    </source>
</evidence>
<dbReference type="NCBIfam" id="TIGR01726">
    <property type="entry name" value="HEQRo_perm_3TM"/>
    <property type="match status" value="1"/>
</dbReference>
<keyword evidence="5 9" id="KW-0812">Transmembrane</keyword>
<feature type="domain" description="ABC transmembrane type-1" evidence="10">
    <location>
        <begin position="67"/>
        <end position="283"/>
    </location>
</feature>
<protein>
    <submittedName>
        <fullName evidence="11">Amino acid ABC transporter permease</fullName>
    </submittedName>
</protein>
<accession>A0A2G6E889</accession>
<evidence type="ECO:0000259" key="10">
    <source>
        <dbReference type="PROSITE" id="PS50928"/>
    </source>
</evidence>